<accession>A0AAD6XRC9</accession>
<proteinExistence type="predicted"/>
<evidence type="ECO:0000313" key="2">
    <source>
        <dbReference type="EMBL" id="KAJ7082261.1"/>
    </source>
</evidence>
<name>A0AAD6XRC9_9AGAR</name>
<dbReference type="Proteomes" id="UP001222325">
    <property type="component" value="Unassembled WGS sequence"/>
</dbReference>
<dbReference type="EMBL" id="JARJCN010000046">
    <property type="protein sequence ID" value="KAJ7082261.1"/>
    <property type="molecule type" value="Genomic_DNA"/>
</dbReference>
<comment type="caution">
    <text evidence="2">The sequence shown here is derived from an EMBL/GenBank/DDBJ whole genome shotgun (WGS) entry which is preliminary data.</text>
</comment>
<sequence length="190" mass="21563">MEVDVLPPVAVPAQVVAPPRPTIGPPSRRASTPPSDAHIPVIKDSGQRSGQSMEAFFEACARHREKSIATEKSQRKQQRLDRERNAARQKECPGKGARVYVWKKNEQTNGHWVRHLVMGEDKREDWDDHSPSQRRFESTRNIPHGEWDLCVKWGSDEPAPMDAEEEEEFLQDAGVLYPMEMLTDLLGASQ</sequence>
<organism evidence="2 3">
    <name type="scientific">Mycena belliarum</name>
    <dbReference type="NCBI Taxonomy" id="1033014"/>
    <lineage>
        <taxon>Eukaryota</taxon>
        <taxon>Fungi</taxon>
        <taxon>Dikarya</taxon>
        <taxon>Basidiomycota</taxon>
        <taxon>Agaricomycotina</taxon>
        <taxon>Agaricomycetes</taxon>
        <taxon>Agaricomycetidae</taxon>
        <taxon>Agaricales</taxon>
        <taxon>Marasmiineae</taxon>
        <taxon>Mycenaceae</taxon>
        <taxon>Mycena</taxon>
    </lineage>
</organism>
<evidence type="ECO:0000313" key="3">
    <source>
        <dbReference type="Proteomes" id="UP001222325"/>
    </source>
</evidence>
<feature type="region of interest" description="Disordered" evidence="1">
    <location>
        <begin position="65"/>
        <end position="95"/>
    </location>
</feature>
<gene>
    <name evidence="2" type="ORF">B0H15DRAFT_785829</name>
</gene>
<keyword evidence="3" id="KW-1185">Reference proteome</keyword>
<feature type="compositionally biased region" description="Low complexity" evidence="1">
    <location>
        <begin position="1"/>
        <end position="17"/>
    </location>
</feature>
<feature type="compositionally biased region" description="Basic and acidic residues" evidence="1">
    <location>
        <begin position="65"/>
        <end position="93"/>
    </location>
</feature>
<reference evidence="2" key="1">
    <citation type="submission" date="2023-03" db="EMBL/GenBank/DDBJ databases">
        <title>Massive genome expansion in bonnet fungi (Mycena s.s.) driven by repeated elements and novel gene families across ecological guilds.</title>
        <authorList>
            <consortium name="Lawrence Berkeley National Laboratory"/>
            <person name="Harder C.B."/>
            <person name="Miyauchi S."/>
            <person name="Viragh M."/>
            <person name="Kuo A."/>
            <person name="Thoen E."/>
            <person name="Andreopoulos B."/>
            <person name="Lu D."/>
            <person name="Skrede I."/>
            <person name="Drula E."/>
            <person name="Henrissat B."/>
            <person name="Morin E."/>
            <person name="Kohler A."/>
            <person name="Barry K."/>
            <person name="LaButti K."/>
            <person name="Morin E."/>
            <person name="Salamov A."/>
            <person name="Lipzen A."/>
            <person name="Mereny Z."/>
            <person name="Hegedus B."/>
            <person name="Baldrian P."/>
            <person name="Stursova M."/>
            <person name="Weitz H."/>
            <person name="Taylor A."/>
            <person name="Grigoriev I.V."/>
            <person name="Nagy L.G."/>
            <person name="Martin F."/>
            <person name="Kauserud H."/>
        </authorList>
    </citation>
    <scope>NUCLEOTIDE SEQUENCE</scope>
    <source>
        <strain evidence="2">CBHHK173m</strain>
    </source>
</reference>
<dbReference type="AlphaFoldDB" id="A0AAD6XRC9"/>
<evidence type="ECO:0000256" key="1">
    <source>
        <dbReference type="SAM" id="MobiDB-lite"/>
    </source>
</evidence>
<feature type="region of interest" description="Disordered" evidence="1">
    <location>
        <begin position="1"/>
        <end position="50"/>
    </location>
</feature>
<protein>
    <submittedName>
        <fullName evidence="2">Uncharacterized protein</fullName>
    </submittedName>
</protein>